<dbReference type="AlphaFoldDB" id="B1WXG9"/>
<dbReference type="PROSITE" id="PS50937">
    <property type="entry name" value="HTH_MERR_2"/>
    <property type="match status" value="1"/>
</dbReference>
<dbReference type="Gene3D" id="1.10.1660.10">
    <property type="match status" value="1"/>
</dbReference>
<dbReference type="InterPro" id="IPR036162">
    <property type="entry name" value="Resolvase-like_N_sf"/>
</dbReference>
<evidence type="ECO:0000313" key="2">
    <source>
        <dbReference type="EMBL" id="ACB52510.1"/>
    </source>
</evidence>
<dbReference type="CDD" id="cd04762">
    <property type="entry name" value="HTH_MerR-trunc"/>
    <property type="match status" value="1"/>
</dbReference>
<dbReference type="InterPro" id="IPR000551">
    <property type="entry name" value="MerR-type_HTH_dom"/>
</dbReference>
<dbReference type="GO" id="GO:0006355">
    <property type="term" value="P:regulation of DNA-templated transcription"/>
    <property type="evidence" value="ECO:0007669"/>
    <property type="project" value="InterPro"/>
</dbReference>
<dbReference type="Gene3D" id="3.40.50.1390">
    <property type="entry name" value="Resolvase, N-terminal catalytic domain"/>
    <property type="match status" value="1"/>
</dbReference>
<dbReference type="InterPro" id="IPR051491">
    <property type="entry name" value="Recombinase/Transposase-rel"/>
</dbReference>
<dbReference type="HOGENOM" id="CLU_082093_0_1_3"/>
<feature type="domain" description="HTH merR-type" evidence="1">
    <location>
        <begin position="4"/>
        <end position="47"/>
    </location>
</feature>
<dbReference type="SMART" id="SM00422">
    <property type="entry name" value="HTH_MERR"/>
    <property type="match status" value="1"/>
</dbReference>
<name>B1WXG9_CROS5</name>
<dbReference type="STRING" id="43989.cce_3162"/>
<dbReference type="KEGG" id="cyt:cce_3162"/>
<dbReference type="InterPro" id="IPR010093">
    <property type="entry name" value="SinI_DNA-bd"/>
</dbReference>
<dbReference type="GO" id="GO:0000150">
    <property type="term" value="F:DNA strand exchange activity"/>
    <property type="evidence" value="ECO:0007669"/>
    <property type="project" value="InterPro"/>
</dbReference>
<dbReference type="SUPFAM" id="SSF46955">
    <property type="entry name" value="Putative DNA-binding domain"/>
    <property type="match status" value="1"/>
</dbReference>
<dbReference type="RefSeq" id="WP_009547483.1">
    <property type="nucleotide sequence ID" value="NC_010546.1"/>
</dbReference>
<gene>
    <name evidence="2" type="ordered locus">cce_3162</name>
</gene>
<accession>B1WXG9</accession>
<dbReference type="eggNOG" id="COG2452">
    <property type="taxonomic scope" value="Bacteria"/>
</dbReference>
<keyword evidence="3" id="KW-1185">Reference proteome</keyword>
<reference evidence="2 3" key="1">
    <citation type="journal article" date="2008" name="Proc. Natl. Acad. Sci. U.S.A.">
        <title>The genome of Cyanothece 51142, a unicellular diazotrophic cyanobacterium important in the marine nitrogen cycle.</title>
        <authorList>
            <person name="Welsh E.A."/>
            <person name="Liberton M."/>
            <person name="Stoeckel J."/>
            <person name="Loh T."/>
            <person name="Elvitigala T."/>
            <person name="Wang C."/>
            <person name="Wollam A."/>
            <person name="Fulton R.S."/>
            <person name="Clifton S.W."/>
            <person name="Jacobs J.M."/>
            <person name="Aurora R."/>
            <person name="Ghosh B.K."/>
            <person name="Sherman L.A."/>
            <person name="Smith R.D."/>
            <person name="Wilson R.K."/>
            <person name="Pakrasi H.B."/>
        </authorList>
    </citation>
    <scope>NUCLEOTIDE SEQUENCE [LARGE SCALE GENOMIC DNA]</scope>
    <source>
        <strain evidence="3">ATCC 51142 / BH68</strain>
    </source>
</reference>
<dbReference type="OrthoDB" id="572247at2"/>
<sequence length="201" mass="23260">MKALLTIKEAAQLLGVSAKTLRRWEKAGKIKSLRTQGGHRRFRREELLQYKNLDLLTVGYARINQRQLPENLDKQVNCLKNYCESSELNYEIIEEVSSNVNSQGIIQLIQLISNRKIEKLILTNKVQLLNLAGNLIFSLCRLFEVEVIILYDSQEEMSKQYLMEDFKDIIPALRHYCNCENTEINGKVLNTVGKITSDNRK</sequence>
<dbReference type="PANTHER" id="PTHR36172">
    <property type="match status" value="1"/>
</dbReference>
<organism evidence="2 3">
    <name type="scientific">Crocosphaera subtropica (strain ATCC 51142 / BH68)</name>
    <name type="common">Cyanothece sp. (strain ATCC 51142)</name>
    <dbReference type="NCBI Taxonomy" id="43989"/>
    <lineage>
        <taxon>Bacteria</taxon>
        <taxon>Bacillati</taxon>
        <taxon>Cyanobacteriota</taxon>
        <taxon>Cyanophyceae</taxon>
        <taxon>Oscillatoriophycideae</taxon>
        <taxon>Chroococcales</taxon>
        <taxon>Aphanothecaceae</taxon>
        <taxon>Crocosphaera</taxon>
        <taxon>Crocosphaera subtropica</taxon>
    </lineage>
</organism>
<dbReference type="EMBL" id="CP000806">
    <property type="protein sequence ID" value="ACB52510.1"/>
    <property type="molecule type" value="Genomic_DNA"/>
</dbReference>
<protein>
    <recommendedName>
        <fullName evidence="1">HTH merR-type domain-containing protein</fullName>
    </recommendedName>
</protein>
<dbReference type="NCBIfam" id="TIGR01764">
    <property type="entry name" value="excise"/>
    <property type="match status" value="1"/>
</dbReference>
<evidence type="ECO:0000313" key="3">
    <source>
        <dbReference type="Proteomes" id="UP000001203"/>
    </source>
</evidence>
<proteinExistence type="predicted"/>
<dbReference type="Proteomes" id="UP000001203">
    <property type="component" value="Chromosome circular"/>
</dbReference>
<dbReference type="InterPro" id="IPR009061">
    <property type="entry name" value="DNA-bd_dom_put_sf"/>
</dbReference>
<evidence type="ECO:0000259" key="1">
    <source>
        <dbReference type="PROSITE" id="PS50937"/>
    </source>
</evidence>
<dbReference type="GO" id="GO:0003677">
    <property type="term" value="F:DNA binding"/>
    <property type="evidence" value="ECO:0007669"/>
    <property type="project" value="InterPro"/>
</dbReference>
<dbReference type="PANTHER" id="PTHR36172:SF1">
    <property type="entry name" value="RESOLVASE-RELATED"/>
    <property type="match status" value="1"/>
</dbReference>
<dbReference type="Pfam" id="PF00376">
    <property type="entry name" value="MerR"/>
    <property type="match status" value="1"/>
</dbReference>